<dbReference type="AlphaFoldDB" id="A0A955LH26"/>
<reference evidence="2" key="1">
    <citation type="submission" date="2020-04" db="EMBL/GenBank/DDBJ databases">
        <authorList>
            <person name="Zhang T."/>
        </authorList>
    </citation>
    <scope>NUCLEOTIDE SEQUENCE</scope>
    <source>
        <strain evidence="2">HKST-UBA01</strain>
    </source>
</reference>
<dbReference type="EMBL" id="JAGQKX010000030">
    <property type="protein sequence ID" value="MCA9390093.1"/>
    <property type="molecule type" value="Genomic_DNA"/>
</dbReference>
<feature type="transmembrane region" description="Helical" evidence="1">
    <location>
        <begin position="426"/>
        <end position="446"/>
    </location>
</feature>
<feature type="transmembrane region" description="Helical" evidence="1">
    <location>
        <begin position="216"/>
        <end position="235"/>
    </location>
</feature>
<dbReference type="InterPro" id="IPR018746">
    <property type="entry name" value="DUF2298"/>
</dbReference>
<accession>A0A955LH26</accession>
<keyword evidence="1" id="KW-0812">Transmembrane</keyword>
<dbReference type="PANTHER" id="PTHR10790">
    <property type="entry name" value="TPR-DOMAIN CONTAINING PROTEIN"/>
    <property type="match status" value="1"/>
</dbReference>
<protein>
    <recommendedName>
        <fullName evidence="4">YYY membrane protein</fullName>
    </recommendedName>
</protein>
<sequence>YNPDIFGLEKYMDYGFILSILRSDYFPPLDHYFAGETINYYYFGHHMIATLTRLSQVPANITFNLQVALIFALTFMSSFSVTATFIYHGLKKSISQRTLLIGGGIGGLFTAVVGNLHAALNILDYKDYWYASASRLIPFTINEFPVYSFVVADLHGHVNNLPIVLLIVAAVTQMALSLGDKISDNEEIGWKNIFSFPYAILILALGSSYATNSWDFAIYHLLIGFVTLYFVYRYYQKTITHWGSLLLTVLETTSIIIAPLFISSILVFLPFWRTVVPIGKGIGKVYTYSPISLVLVLWGLFFFLSISFICFAFRGVISSKIRTIFGGKESRLQKIIHALTSPEDAGSANLKLEPSDLLALIMFATAFLLIIIPEIIYVKDIYPQHYRANTMFKLYYGAWILFSISTAYSFVRMVTMIKRGLKSNFWITNVLLQYVLIAATMLYPYLAINTTTNSFKTYEGLDGTTYLDSKLPYDAMAIDWINENISGQPTFLEAVGDSYTEFARIAANTGIPAVMGWPVHEWLWRGTWDQPVQPTSHVQEESGETDTVAQRVVDVETMYTSTDKNLVLSLLDKYHVDYIYLGQLEKEKYPELNAELLVQLGEVIYSNDKVNIIKYSGSSL</sequence>
<feature type="transmembrane region" description="Helical" evidence="1">
    <location>
        <begin position="396"/>
        <end position="414"/>
    </location>
</feature>
<feature type="transmembrane region" description="Helical" evidence="1">
    <location>
        <begin position="161"/>
        <end position="178"/>
    </location>
</feature>
<keyword evidence="1" id="KW-0472">Membrane</keyword>
<evidence type="ECO:0000256" key="1">
    <source>
        <dbReference type="SAM" id="Phobius"/>
    </source>
</evidence>
<dbReference type="Proteomes" id="UP000701698">
    <property type="component" value="Unassembled WGS sequence"/>
</dbReference>
<dbReference type="Pfam" id="PF10060">
    <property type="entry name" value="DUF2298"/>
    <property type="match status" value="1"/>
</dbReference>
<gene>
    <name evidence="2" type="ORF">KC571_01705</name>
</gene>
<evidence type="ECO:0000313" key="3">
    <source>
        <dbReference type="Proteomes" id="UP000701698"/>
    </source>
</evidence>
<feature type="transmembrane region" description="Helical" evidence="1">
    <location>
        <begin position="247"/>
        <end position="271"/>
    </location>
</feature>
<evidence type="ECO:0000313" key="2">
    <source>
        <dbReference type="EMBL" id="MCA9390093.1"/>
    </source>
</evidence>
<keyword evidence="1" id="KW-1133">Transmembrane helix</keyword>
<feature type="transmembrane region" description="Helical" evidence="1">
    <location>
        <begin position="190"/>
        <end position="210"/>
    </location>
</feature>
<name>A0A955LH26_UNCKA</name>
<dbReference type="PANTHER" id="PTHR10790:SF51">
    <property type="entry name" value="TETRATRICOPEPTIDE REPEAT PROTEIN"/>
    <property type="match status" value="1"/>
</dbReference>
<proteinExistence type="predicted"/>
<dbReference type="NCBIfam" id="TIGR03662">
    <property type="entry name" value="Chlor_Arch_YYY"/>
    <property type="match status" value="1"/>
</dbReference>
<feature type="transmembrane region" description="Helical" evidence="1">
    <location>
        <begin position="63"/>
        <end position="87"/>
    </location>
</feature>
<feature type="transmembrane region" description="Helical" evidence="1">
    <location>
        <begin position="99"/>
        <end position="120"/>
    </location>
</feature>
<organism evidence="2 3">
    <name type="scientific">candidate division WWE3 bacterium</name>
    <dbReference type="NCBI Taxonomy" id="2053526"/>
    <lineage>
        <taxon>Bacteria</taxon>
        <taxon>Katanobacteria</taxon>
    </lineage>
</organism>
<feature type="transmembrane region" description="Helical" evidence="1">
    <location>
        <begin position="357"/>
        <end position="376"/>
    </location>
</feature>
<feature type="transmembrane region" description="Helical" evidence="1">
    <location>
        <begin position="291"/>
        <end position="313"/>
    </location>
</feature>
<reference evidence="2" key="2">
    <citation type="journal article" date="2021" name="Microbiome">
        <title>Successional dynamics and alternative stable states in a saline activated sludge microbial community over 9 years.</title>
        <authorList>
            <person name="Wang Y."/>
            <person name="Ye J."/>
            <person name="Ju F."/>
            <person name="Liu L."/>
            <person name="Boyd J.A."/>
            <person name="Deng Y."/>
            <person name="Parks D.H."/>
            <person name="Jiang X."/>
            <person name="Yin X."/>
            <person name="Woodcroft B.J."/>
            <person name="Tyson G.W."/>
            <person name="Hugenholtz P."/>
            <person name="Polz M.F."/>
            <person name="Zhang T."/>
        </authorList>
    </citation>
    <scope>NUCLEOTIDE SEQUENCE</scope>
    <source>
        <strain evidence="2">HKST-UBA01</strain>
    </source>
</reference>
<comment type="caution">
    <text evidence="2">The sequence shown here is derived from an EMBL/GenBank/DDBJ whole genome shotgun (WGS) entry which is preliminary data.</text>
</comment>
<feature type="non-terminal residue" evidence="2">
    <location>
        <position position="1"/>
    </location>
</feature>
<evidence type="ECO:0008006" key="4">
    <source>
        <dbReference type="Google" id="ProtNLM"/>
    </source>
</evidence>